<reference evidence="2" key="1">
    <citation type="journal article" date="2020" name="mSystems">
        <title>Genome- and Community-Level Interaction Insights into Carbon Utilization and Element Cycling Functions of Hydrothermarchaeota in Hydrothermal Sediment.</title>
        <authorList>
            <person name="Zhou Z."/>
            <person name="Liu Y."/>
            <person name="Xu W."/>
            <person name="Pan J."/>
            <person name="Luo Z.H."/>
            <person name="Li M."/>
        </authorList>
    </citation>
    <scope>NUCLEOTIDE SEQUENCE [LARGE SCALE GENOMIC DNA]</scope>
    <source>
        <strain evidence="2">HyVt-28</strain>
    </source>
</reference>
<gene>
    <name evidence="2" type="ORF">ENH14_00905</name>
</gene>
<evidence type="ECO:0000313" key="2">
    <source>
        <dbReference type="EMBL" id="HDL59995.1"/>
    </source>
</evidence>
<comment type="caution">
    <text evidence="2">The sequence shown here is derived from an EMBL/GenBank/DDBJ whole genome shotgun (WGS) entry which is preliminary data.</text>
</comment>
<dbReference type="SUPFAM" id="SSF50249">
    <property type="entry name" value="Nucleic acid-binding proteins"/>
    <property type="match status" value="1"/>
</dbReference>
<proteinExistence type="predicted"/>
<dbReference type="EMBL" id="DRDR01000043">
    <property type="protein sequence ID" value="HDL59995.1"/>
    <property type="molecule type" value="Genomic_DNA"/>
</dbReference>
<dbReference type="InterPro" id="IPR004365">
    <property type="entry name" value="NA-bd_OB_tRNA"/>
</dbReference>
<dbReference type="AlphaFoldDB" id="A0A7V0Q664"/>
<dbReference type="GO" id="GO:0003676">
    <property type="term" value="F:nucleic acid binding"/>
    <property type="evidence" value="ECO:0007669"/>
    <property type="project" value="InterPro"/>
</dbReference>
<feature type="non-terminal residue" evidence="2">
    <location>
        <position position="52"/>
    </location>
</feature>
<accession>A0A7V0Q664</accession>
<dbReference type="Proteomes" id="UP000886381">
    <property type="component" value="Unassembled WGS sequence"/>
</dbReference>
<dbReference type="InterPro" id="IPR012340">
    <property type="entry name" value="NA-bd_OB-fold"/>
</dbReference>
<organism evidence="2">
    <name type="scientific">candidate division WOR-3 bacterium</name>
    <dbReference type="NCBI Taxonomy" id="2052148"/>
    <lineage>
        <taxon>Bacteria</taxon>
        <taxon>Bacteria division WOR-3</taxon>
    </lineage>
</organism>
<feature type="domain" description="OB" evidence="1">
    <location>
        <begin position="19"/>
        <end position="52"/>
    </location>
</feature>
<dbReference type="Gene3D" id="2.40.50.140">
    <property type="entry name" value="Nucleic acid-binding proteins"/>
    <property type="match status" value="1"/>
</dbReference>
<dbReference type="Pfam" id="PF01336">
    <property type="entry name" value="tRNA_anti-codon"/>
    <property type="match status" value="1"/>
</dbReference>
<evidence type="ECO:0000259" key="1">
    <source>
        <dbReference type="Pfam" id="PF01336"/>
    </source>
</evidence>
<name>A0A7V0Q664_UNCW3</name>
<sequence>MYRTHTCGELTSDHIGKKVVLSGWVRRVRDLGGLIFIDLRDRYGRTQLVVEP</sequence>
<protein>
    <recommendedName>
        <fullName evidence="1">OB domain-containing protein</fullName>
    </recommendedName>
</protein>